<evidence type="ECO:0000256" key="5">
    <source>
        <dbReference type="ARBA" id="ARBA00023239"/>
    </source>
</evidence>
<name>A0AAD7FCE2_9AGAR</name>
<dbReference type="GO" id="GO:0000703">
    <property type="term" value="F:oxidized pyrimidine nucleobase lesion DNA N-glycosylase activity"/>
    <property type="evidence" value="ECO:0007669"/>
    <property type="project" value="UniProtKB-UniRule"/>
</dbReference>
<dbReference type="EMBL" id="JARKIF010000032">
    <property type="protein sequence ID" value="KAJ7611746.1"/>
    <property type="molecule type" value="Genomic_DNA"/>
</dbReference>
<dbReference type="GO" id="GO:0006285">
    <property type="term" value="P:base-excision repair, AP site formation"/>
    <property type="evidence" value="ECO:0007669"/>
    <property type="project" value="UniProtKB-UniRule"/>
</dbReference>
<comment type="caution">
    <text evidence="8">Lacks conserved residue(s) required for the propagation of feature annotation.</text>
</comment>
<evidence type="ECO:0000256" key="3">
    <source>
        <dbReference type="ARBA" id="ARBA00022801"/>
    </source>
</evidence>
<dbReference type="HAMAP" id="MF_03183">
    <property type="entry name" value="Endonuclease_III_Nth"/>
    <property type="match status" value="1"/>
</dbReference>
<dbReference type="CDD" id="cd00056">
    <property type="entry name" value="ENDO3c"/>
    <property type="match status" value="1"/>
</dbReference>
<dbReference type="PROSITE" id="PS01155">
    <property type="entry name" value="ENDONUCLEASE_III_2"/>
    <property type="match status" value="1"/>
</dbReference>
<gene>
    <name evidence="8" type="primary">NTH1</name>
    <name evidence="11" type="ORF">FB45DRAFT_843803</name>
</gene>
<evidence type="ECO:0000313" key="11">
    <source>
        <dbReference type="EMBL" id="KAJ7611746.1"/>
    </source>
</evidence>
<dbReference type="FunFam" id="1.10.340.30:FF:000001">
    <property type="entry name" value="Endonuclease III"/>
    <property type="match status" value="1"/>
</dbReference>
<evidence type="ECO:0000256" key="9">
    <source>
        <dbReference type="SAM" id="MobiDB-lite"/>
    </source>
</evidence>
<keyword evidence="6 8" id="KW-0326">Glycosidase</keyword>
<dbReference type="Proteomes" id="UP001221142">
    <property type="component" value="Unassembled WGS sequence"/>
</dbReference>
<keyword evidence="12" id="KW-1185">Reference proteome</keyword>
<feature type="region of interest" description="Disordered" evidence="9">
    <location>
        <begin position="24"/>
        <end position="92"/>
    </location>
</feature>
<dbReference type="SMART" id="SM00478">
    <property type="entry name" value="ENDO3c"/>
    <property type="match status" value="1"/>
</dbReference>
<keyword evidence="2 8" id="KW-0227">DNA damage</keyword>
<comment type="catalytic activity">
    <reaction evidence="7 8">
        <text>2'-deoxyribonucleotide-(2'-deoxyribose 5'-phosphate)-2'-deoxyribonucleotide-DNA = a 3'-end 2'-deoxyribonucleotide-(2,3-dehydro-2,3-deoxyribose 5'-phosphate)-DNA + a 5'-end 5'-phospho-2'-deoxyribonucleoside-DNA + H(+)</text>
        <dbReference type="Rhea" id="RHEA:66592"/>
        <dbReference type="Rhea" id="RHEA-COMP:13180"/>
        <dbReference type="Rhea" id="RHEA-COMP:16897"/>
        <dbReference type="Rhea" id="RHEA-COMP:17067"/>
        <dbReference type="ChEBI" id="CHEBI:15378"/>
        <dbReference type="ChEBI" id="CHEBI:136412"/>
        <dbReference type="ChEBI" id="CHEBI:157695"/>
        <dbReference type="ChEBI" id="CHEBI:167181"/>
        <dbReference type="EC" id="4.2.99.18"/>
    </reaction>
</comment>
<evidence type="ECO:0000256" key="1">
    <source>
        <dbReference type="ARBA" id="ARBA00008343"/>
    </source>
</evidence>
<dbReference type="Pfam" id="PF00730">
    <property type="entry name" value="HhH-GPD"/>
    <property type="match status" value="1"/>
</dbReference>
<reference evidence="11" key="1">
    <citation type="submission" date="2023-03" db="EMBL/GenBank/DDBJ databases">
        <title>Massive genome expansion in bonnet fungi (Mycena s.s.) driven by repeated elements and novel gene families across ecological guilds.</title>
        <authorList>
            <consortium name="Lawrence Berkeley National Laboratory"/>
            <person name="Harder C.B."/>
            <person name="Miyauchi S."/>
            <person name="Viragh M."/>
            <person name="Kuo A."/>
            <person name="Thoen E."/>
            <person name="Andreopoulos B."/>
            <person name="Lu D."/>
            <person name="Skrede I."/>
            <person name="Drula E."/>
            <person name="Henrissat B."/>
            <person name="Morin E."/>
            <person name="Kohler A."/>
            <person name="Barry K."/>
            <person name="LaButti K."/>
            <person name="Morin E."/>
            <person name="Salamov A."/>
            <person name="Lipzen A."/>
            <person name="Mereny Z."/>
            <person name="Hegedus B."/>
            <person name="Baldrian P."/>
            <person name="Stursova M."/>
            <person name="Weitz H."/>
            <person name="Taylor A."/>
            <person name="Grigoriev I.V."/>
            <person name="Nagy L.G."/>
            <person name="Martin F."/>
            <person name="Kauserud H."/>
        </authorList>
    </citation>
    <scope>NUCLEOTIDE SEQUENCE</scope>
    <source>
        <strain evidence="11">9284</strain>
    </source>
</reference>
<feature type="domain" description="HhH-GPD" evidence="10">
    <location>
        <begin position="137"/>
        <end position="288"/>
    </location>
</feature>
<keyword evidence="8" id="KW-0539">Nucleus</keyword>
<dbReference type="EC" id="4.2.99.18" evidence="8"/>
<dbReference type="GO" id="GO:0003677">
    <property type="term" value="F:DNA binding"/>
    <property type="evidence" value="ECO:0007669"/>
    <property type="project" value="UniProtKB-UniRule"/>
</dbReference>
<feature type="compositionally biased region" description="Basic and acidic residues" evidence="9">
    <location>
        <begin position="33"/>
        <end position="50"/>
    </location>
</feature>
<sequence length="321" mass="34812">MPALRATPSRLRANPPHLSVTIFELEDQAPDVGLKKRAQDDVDEGDKTKASDASPSPSKRPRSSAKSSTNAKSKTTHKKALAKPHPAPPQWRQVYDTIKEMRSKIVAPVDTMGCHMAQKGETDPKNKRFVTLVSLMLSPQTKDQVTDAAVGKLRTALGGSVSLDAVLTADRTVIEQAVNKVGMWATKAKHIKATAEKLRDEFDSDVPQTIEGLLSLPGVGPKIGFLVLQNAWNANVGIGVDVHVLRITRLLGWHKAKTPEDARISLESWLPKELHAEINPLLVGFGQTICPSNKPRCGECALGSGLCPSSTVKSRQPIPDW</sequence>
<dbReference type="EC" id="3.2.2.-" evidence="8"/>
<comment type="caution">
    <text evidence="11">The sequence shown here is derived from an EMBL/GenBank/DDBJ whole genome shotgun (WGS) entry which is preliminary data.</text>
</comment>
<dbReference type="Gene3D" id="1.10.340.30">
    <property type="entry name" value="Hypothetical protein, domain 2"/>
    <property type="match status" value="1"/>
</dbReference>
<proteinExistence type="inferred from homology"/>
<comment type="subcellular location">
    <subcellularLocation>
        <location evidence="8">Nucleus</location>
    </subcellularLocation>
    <subcellularLocation>
        <location evidence="8">Mitochondrion</location>
    </subcellularLocation>
</comment>
<evidence type="ECO:0000256" key="2">
    <source>
        <dbReference type="ARBA" id="ARBA00022763"/>
    </source>
</evidence>
<protein>
    <recommendedName>
        <fullName evidence="8">Endonuclease III homolog</fullName>
        <ecNumber evidence="8">3.2.2.-</ecNumber>
        <ecNumber evidence="8">4.2.99.18</ecNumber>
    </recommendedName>
    <alternativeName>
        <fullName evidence="8">Bifunctional DNA N-glycosylase/DNA-(apurinic or apyrimidinic site) lyase</fullName>
        <shortName evidence="8">DNA glycosylase/AP lyase</shortName>
    </alternativeName>
</protein>
<dbReference type="SUPFAM" id="SSF48150">
    <property type="entry name" value="DNA-glycosylase"/>
    <property type="match status" value="1"/>
</dbReference>
<dbReference type="InterPro" id="IPR030841">
    <property type="entry name" value="NTH1"/>
</dbReference>
<dbReference type="GO" id="GO:0140078">
    <property type="term" value="F:class I DNA-(apurinic or apyrimidinic site) endonuclease activity"/>
    <property type="evidence" value="ECO:0007669"/>
    <property type="project" value="UniProtKB-EC"/>
</dbReference>
<dbReference type="PANTHER" id="PTHR43286">
    <property type="entry name" value="ENDONUCLEASE III-LIKE PROTEIN 1"/>
    <property type="match status" value="1"/>
</dbReference>
<dbReference type="GO" id="GO:0005739">
    <property type="term" value="C:mitochondrion"/>
    <property type="evidence" value="ECO:0007669"/>
    <property type="project" value="UniProtKB-SubCell"/>
</dbReference>
<evidence type="ECO:0000259" key="10">
    <source>
        <dbReference type="SMART" id="SM00478"/>
    </source>
</evidence>
<keyword evidence="4 8" id="KW-0234">DNA repair</keyword>
<dbReference type="GO" id="GO:0006289">
    <property type="term" value="P:nucleotide-excision repair"/>
    <property type="evidence" value="ECO:0007669"/>
    <property type="project" value="TreeGrafter"/>
</dbReference>
<organism evidence="11 12">
    <name type="scientific">Roridomyces roridus</name>
    <dbReference type="NCBI Taxonomy" id="1738132"/>
    <lineage>
        <taxon>Eukaryota</taxon>
        <taxon>Fungi</taxon>
        <taxon>Dikarya</taxon>
        <taxon>Basidiomycota</taxon>
        <taxon>Agaricomycotina</taxon>
        <taxon>Agaricomycetes</taxon>
        <taxon>Agaricomycetidae</taxon>
        <taxon>Agaricales</taxon>
        <taxon>Marasmiineae</taxon>
        <taxon>Mycenaceae</taxon>
        <taxon>Roridomyces</taxon>
    </lineage>
</organism>
<dbReference type="GO" id="GO:0005634">
    <property type="term" value="C:nucleus"/>
    <property type="evidence" value="ECO:0007669"/>
    <property type="project" value="UniProtKB-SubCell"/>
</dbReference>
<keyword evidence="5 8" id="KW-0456">Lyase</keyword>
<dbReference type="InterPro" id="IPR004036">
    <property type="entry name" value="Endonuclease-III-like_CS2"/>
</dbReference>
<dbReference type="InterPro" id="IPR023170">
    <property type="entry name" value="HhH_base_excis_C"/>
</dbReference>
<dbReference type="InterPro" id="IPR011257">
    <property type="entry name" value="DNA_glycosylase"/>
</dbReference>
<evidence type="ECO:0000256" key="4">
    <source>
        <dbReference type="ARBA" id="ARBA00023204"/>
    </source>
</evidence>
<feature type="compositionally biased region" description="Low complexity" evidence="9">
    <location>
        <begin position="64"/>
        <end position="73"/>
    </location>
</feature>
<dbReference type="InterPro" id="IPR003265">
    <property type="entry name" value="HhH-GPD_domain"/>
</dbReference>
<evidence type="ECO:0000313" key="12">
    <source>
        <dbReference type="Proteomes" id="UP001221142"/>
    </source>
</evidence>
<dbReference type="Gene3D" id="1.10.1670.10">
    <property type="entry name" value="Helix-hairpin-Helix base-excision DNA repair enzymes (C-terminal)"/>
    <property type="match status" value="1"/>
</dbReference>
<dbReference type="PANTHER" id="PTHR43286:SF1">
    <property type="entry name" value="ENDONUCLEASE III-LIKE PROTEIN 1"/>
    <property type="match status" value="1"/>
</dbReference>
<keyword evidence="3 8" id="KW-0378">Hydrolase</keyword>
<comment type="function">
    <text evidence="8">Bifunctional DNA N-glycosylase with associated apurinic/apyrimidinic (AP) lyase function that catalyzes the first step in base excision repair (BER), the primary repair pathway for the repair of oxidative DNA damage. The DNA N-glycosylase activity releases the damaged DNA base from DNA by cleaving the N-glycosidic bond, leaving an AP site. The AP lyase activity cleaves the phosphodiester bond 3' to the AP site by a beta-elimination. Primarily recognizes and repairs oxidative base damage of pyrimidines.</text>
</comment>
<accession>A0AAD7FCE2</accession>
<keyword evidence="8" id="KW-0496">Mitochondrion</keyword>
<comment type="similarity">
    <text evidence="1 8">Belongs to the Nth/MutY family.</text>
</comment>
<evidence type="ECO:0000256" key="7">
    <source>
        <dbReference type="ARBA" id="ARBA00044632"/>
    </source>
</evidence>
<dbReference type="AlphaFoldDB" id="A0AAD7FCE2"/>
<evidence type="ECO:0000256" key="8">
    <source>
        <dbReference type="HAMAP-Rule" id="MF_03183"/>
    </source>
</evidence>
<evidence type="ECO:0000256" key="6">
    <source>
        <dbReference type="ARBA" id="ARBA00023295"/>
    </source>
</evidence>